<dbReference type="GO" id="GO:0016747">
    <property type="term" value="F:acyltransferase activity, transferring groups other than amino-acyl groups"/>
    <property type="evidence" value="ECO:0007669"/>
    <property type="project" value="InterPro"/>
</dbReference>
<dbReference type="PANTHER" id="PTHR23028:SF53">
    <property type="entry name" value="ACYL_TRANSF_3 DOMAIN-CONTAINING PROTEIN"/>
    <property type="match status" value="1"/>
</dbReference>
<feature type="transmembrane region" description="Helical" evidence="2">
    <location>
        <begin position="260"/>
        <end position="279"/>
    </location>
</feature>
<gene>
    <name evidence="4" type="ORF">DLJ46_21890</name>
</gene>
<feature type="transmembrane region" description="Helical" evidence="2">
    <location>
        <begin position="325"/>
        <end position="346"/>
    </location>
</feature>
<dbReference type="GO" id="GO:0009103">
    <property type="term" value="P:lipopolysaccharide biosynthetic process"/>
    <property type="evidence" value="ECO:0007669"/>
    <property type="project" value="TreeGrafter"/>
</dbReference>
<feature type="transmembrane region" description="Helical" evidence="2">
    <location>
        <begin position="235"/>
        <end position="254"/>
    </location>
</feature>
<evidence type="ECO:0000259" key="3">
    <source>
        <dbReference type="Pfam" id="PF01757"/>
    </source>
</evidence>
<evidence type="ECO:0000313" key="4">
    <source>
        <dbReference type="EMBL" id="PWU45341.1"/>
    </source>
</evidence>
<keyword evidence="4" id="KW-0808">Transferase</keyword>
<organism evidence="4 5">
    <name type="scientific">Micromonospora globispora</name>
    <dbReference type="NCBI Taxonomy" id="1450148"/>
    <lineage>
        <taxon>Bacteria</taxon>
        <taxon>Bacillati</taxon>
        <taxon>Actinomycetota</taxon>
        <taxon>Actinomycetes</taxon>
        <taxon>Micromonosporales</taxon>
        <taxon>Micromonosporaceae</taxon>
        <taxon>Micromonospora</taxon>
    </lineage>
</organism>
<feature type="transmembrane region" description="Helical" evidence="2">
    <location>
        <begin position="291"/>
        <end position="313"/>
    </location>
</feature>
<reference evidence="5" key="1">
    <citation type="submission" date="2018-05" db="EMBL/GenBank/DDBJ databases">
        <title>Micromonospora globispora sp. nov. and Micromonospora rugosa sp. nov., isolated from marine sediment.</title>
        <authorList>
            <person name="Carro L."/>
            <person name="Aysel V."/>
            <person name="Cetin D."/>
            <person name="Igual J.M."/>
            <person name="Klenk H.-P."/>
            <person name="Trujillo M.E."/>
            <person name="Sahin N."/>
        </authorList>
    </citation>
    <scope>NUCLEOTIDE SEQUENCE [LARGE SCALE GENOMIC DNA]</scope>
    <source>
        <strain evidence="5">S2904</strain>
    </source>
</reference>
<proteinExistence type="predicted"/>
<keyword evidence="5" id="KW-1185">Reference proteome</keyword>
<evidence type="ECO:0000256" key="2">
    <source>
        <dbReference type="SAM" id="Phobius"/>
    </source>
</evidence>
<feature type="region of interest" description="Disordered" evidence="1">
    <location>
        <begin position="357"/>
        <end position="401"/>
    </location>
</feature>
<dbReference type="InterPro" id="IPR050879">
    <property type="entry name" value="Acyltransferase_3"/>
</dbReference>
<evidence type="ECO:0000313" key="5">
    <source>
        <dbReference type="Proteomes" id="UP000245683"/>
    </source>
</evidence>
<dbReference type="InterPro" id="IPR002656">
    <property type="entry name" value="Acyl_transf_3_dom"/>
</dbReference>
<protein>
    <submittedName>
        <fullName evidence="4">Acyltransferase</fullName>
    </submittedName>
</protein>
<dbReference type="PANTHER" id="PTHR23028">
    <property type="entry name" value="ACETYLTRANSFERASE"/>
    <property type="match status" value="1"/>
</dbReference>
<feature type="transmembrane region" description="Helical" evidence="2">
    <location>
        <begin position="101"/>
        <end position="125"/>
    </location>
</feature>
<keyword evidence="2" id="KW-1133">Transmembrane helix</keyword>
<dbReference type="OrthoDB" id="9796461at2"/>
<feature type="compositionally biased region" description="Low complexity" evidence="1">
    <location>
        <begin position="366"/>
        <end position="391"/>
    </location>
</feature>
<dbReference type="EMBL" id="QGSV01000258">
    <property type="protein sequence ID" value="PWU45341.1"/>
    <property type="molecule type" value="Genomic_DNA"/>
</dbReference>
<sequence length="401" mass="44618">MTSAPTTGTAATAAPASRLPSLTGLRWIAALLVFGFHVATMRVVAEPDYQAVVGGLFALGLSGVEFFFILSGFVLVWSFRDGEPRRRFLRRRLAKIYPNHLLMWAVVLLVGLWFADPVNLGAALGNLFLLQAWNPTPGYFYSVNTVSWSLSCELFFYLCLPFALPVLRRLRPAVLWAVVVAAPLLILALWPGQRLVPEENRWWFTQVFPVVRSLEFWMGVAAAELMRRGRWRGPRLTAASVIFVGTWFVAGLWIRAEFWAALLAVAYLLVITAAADADVRGRRTPWRSRPMVWLGEVSFAFYLVHVFVMATVLRLTGHHGVGLPGWWGPLAVLGFLLVNLLLAAALHRYVETPMMRRLGPPRRPPARTASVPSPRPAPSQAAAEPAGQARPIEYAGRRDRA</sequence>
<dbReference type="GO" id="GO:0016020">
    <property type="term" value="C:membrane"/>
    <property type="evidence" value="ECO:0007669"/>
    <property type="project" value="TreeGrafter"/>
</dbReference>
<accession>A0A317JX75</accession>
<comment type="caution">
    <text evidence="4">The sequence shown here is derived from an EMBL/GenBank/DDBJ whole genome shotgun (WGS) entry which is preliminary data.</text>
</comment>
<feature type="transmembrane region" description="Helical" evidence="2">
    <location>
        <begin position="27"/>
        <end position="45"/>
    </location>
</feature>
<keyword evidence="2" id="KW-0812">Transmembrane</keyword>
<name>A0A317JX75_9ACTN</name>
<feature type="transmembrane region" description="Helical" evidence="2">
    <location>
        <begin position="202"/>
        <end position="223"/>
    </location>
</feature>
<keyword evidence="4" id="KW-0012">Acyltransferase</keyword>
<dbReference type="Pfam" id="PF01757">
    <property type="entry name" value="Acyl_transf_3"/>
    <property type="match status" value="1"/>
</dbReference>
<dbReference type="Proteomes" id="UP000245683">
    <property type="component" value="Unassembled WGS sequence"/>
</dbReference>
<feature type="transmembrane region" description="Helical" evidence="2">
    <location>
        <begin position="51"/>
        <end position="80"/>
    </location>
</feature>
<dbReference type="AlphaFoldDB" id="A0A317JX75"/>
<dbReference type="RefSeq" id="WP_109946496.1">
    <property type="nucleotide sequence ID" value="NZ_QGSV01000258.1"/>
</dbReference>
<feature type="transmembrane region" description="Helical" evidence="2">
    <location>
        <begin position="145"/>
        <end position="166"/>
    </location>
</feature>
<feature type="transmembrane region" description="Helical" evidence="2">
    <location>
        <begin position="173"/>
        <end position="190"/>
    </location>
</feature>
<evidence type="ECO:0000256" key="1">
    <source>
        <dbReference type="SAM" id="MobiDB-lite"/>
    </source>
</evidence>
<feature type="domain" description="Acyltransferase 3" evidence="3">
    <location>
        <begin position="21"/>
        <end position="344"/>
    </location>
</feature>
<keyword evidence="2" id="KW-0472">Membrane</keyword>